<dbReference type="Proteomes" id="UP000694844">
    <property type="component" value="Chromosome 5"/>
</dbReference>
<feature type="region of interest" description="Disordered" evidence="1">
    <location>
        <begin position="1"/>
        <end position="74"/>
    </location>
</feature>
<dbReference type="RefSeq" id="XP_022338429.1">
    <property type="nucleotide sequence ID" value="XM_022482721.1"/>
</dbReference>
<dbReference type="KEGG" id="cvn:111133974"/>
<name>A0A8B8EFH0_CRAVI</name>
<dbReference type="GeneID" id="111133974"/>
<reference evidence="3" key="1">
    <citation type="submission" date="2025-08" db="UniProtKB">
        <authorList>
            <consortium name="RefSeq"/>
        </authorList>
    </citation>
    <scope>IDENTIFICATION</scope>
    <source>
        <tissue evidence="3">Whole sample</tissue>
    </source>
</reference>
<gene>
    <name evidence="3" type="primary">LOC111133974</name>
</gene>
<dbReference type="AlphaFoldDB" id="A0A8B8EFH0"/>
<protein>
    <submittedName>
        <fullName evidence="3">Uncharacterized protein LOC111133974</fullName>
    </submittedName>
</protein>
<sequence>MTDRKENMSRNYSANAMEYAERNYPQRGEMRGERSGRREPSGRSRGEDRMDTAINSGHQRVKRGSRNRGYDGEEADELQYRGMYMFHDYSEEEHRRRFEHQREEYREQYGERSRMYETDNYEEINVEPDYDDNPSQDTDNTRHGETRYPNDQRIKRNGRPEPGYPDDAPLDNDHDNTGYNETRFVETRIAETRFSNDQKIEGNESPEPQNMVIGINDRGYPPPHSHAYPAPVPMMIDRRADVTTLDLQYNQGGIAWNTQVPFVVQNYPPVPLPKTEEEEKKPRKIWWYTTSRVFSAILIICNLVSDWLQESDMDDPISDFKDSTKVNLKECPAGAEDAAKQYLYFTIAGTVLAAGQLANIIYQIVQNHRLPAKDEIPEYVDERTEVFLVNAFVEFPQNFLICRWEKDVPTACMECGISLNSKKMKRFMNGFVSLASSFWRFLTHVNVSSDGSKCSCAGMFAKCGERLGKCIKSCFMGCLKCLCPCCCCCMDCKTFLPCCCSYIICKNCKLSVEPLCKKLKCGAGGPSIFGDIATLPTGLVTFLYVYRVLRYFCALEMTYGVFDFFVDKIIGTIWDLVF</sequence>
<dbReference type="OrthoDB" id="6159517at2759"/>
<evidence type="ECO:0000256" key="1">
    <source>
        <dbReference type="SAM" id="MobiDB-lite"/>
    </source>
</evidence>
<feature type="compositionally biased region" description="Basic and acidic residues" evidence="1">
    <location>
        <begin position="28"/>
        <end position="51"/>
    </location>
</feature>
<accession>A0A8B8EFH0</accession>
<proteinExistence type="predicted"/>
<keyword evidence="2" id="KW-1185">Reference proteome</keyword>
<evidence type="ECO:0000313" key="2">
    <source>
        <dbReference type="Proteomes" id="UP000694844"/>
    </source>
</evidence>
<organism evidence="2 3">
    <name type="scientific">Crassostrea virginica</name>
    <name type="common">Eastern oyster</name>
    <dbReference type="NCBI Taxonomy" id="6565"/>
    <lineage>
        <taxon>Eukaryota</taxon>
        <taxon>Metazoa</taxon>
        <taxon>Spiralia</taxon>
        <taxon>Lophotrochozoa</taxon>
        <taxon>Mollusca</taxon>
        <taxon>Bivalvia</taxon>
        <taxon>Autobranchia</taxon>
        <taxon>Pteriomorphia</taxon>
        <taxon>Ostreida</taxon>
        <taxon>Ostreoidea</taxon>
        <taxon>Ostreidae</taxon>
        <taxon>Crassostrea</taxon>
    </lineage>
</organism>
<evidence type="ECO:0000313" key="3">
    <source>
        <dbReference type="RefSeq" id="XP_022338429.1"/>
    </source>
</evidence>
<feature type="compositionally biased region" description="Acidic residues" evidence="1">
    <location>
        <begin position="125"/>
        <end position="134"/>
    </location>
</feature>
<feature type="compositionally biased region" description="Basic and acidic residues" evidence="1">
    <location>
        <begin position="139"/>
        <end position="154"/>
    </location>
</feature>
<feature type="region of interest" description="Disordered" evidence="1">
    <location>
        <begin position="125"/>
        <end position="176"/>
    </location>
</feature>